<dbReference type="AlphaFoldDB" id="A0A072PKA8"/>
<dbReference type="Gene3D" id="3.30.160.20">
    <property type="match status" value="1"/>
</dbReference>
<dbReference type="Proteomes" id="UP000027920">
    <property type="component" value="Unassembled WGS sequence"/>
</dbReference>
<accession>A0A072PKA8</accession>
<keyword evidence="1" id="KW-0694">RNA-binding</keyword>
<dbReference type="SMART" id="SM00358">
    <property type="entry name" value="DSRM"/>
    <property type="match status" value="1"/>
</dbReference>
<evidence type="ECO:0000313" key="3">
    <source>
        <dbReference type="EMBL" id="KEF60192.1"/>
    </source>
</evidence>
<dbReference type="CDD" id="cd00048">
    <property type="entry name" value="DSRM_SF"/>
    <property type="match status" value="1"/>
</dbReference>
<reference evidence="3 4" key="1">
    <citation type="submission" date="2013-03" db="EMBL/GenBank/DDBJ databases">
        <title>The Genome Sequence of Exophiala aquamarina CBS 119918.</title>
        <authorList>
            <consortium name="The Broad Institute Genomics Platform"/>
            <person name="Cuomo C."/>
            <person name="de Hoog S."/>
            <person name="Gorbushina A."/>
            <person name="Walker B."/>
            <person name="Young S.K."/>
            <person name="Zeng Q."/>
            <person name="Gargeya S."/>
            <person name="Fitzgerald M."/>
            <person name="Haas B."/>
            <person name="Abouelleil A."/>
            <person name="Allen A.W."/>
            <person name="Alvarado L."/>
            <person name="Arachchi H.M."/>
            <person name="Berlin A.M."/>
            <person name="Chapman S.B."/>
            <person name="Gainer-Dewar J."/>
            <person name="Goldberg J."/>
            <person name="Griggs A."/>
            <person name="Gujja S."/>
            <person name="Hansen M."/>
            <person name="Howarth C."/>
            <person name="Imamovic A."/>
            <person name="Ireland A."/>
            <person name="Larimer J."/>
            <person name="McCowan C."/>
            <person name="Murphy C."/>
            <person name="Pearson M."/>
            <person name="Poon T.W."/>
            <person name="Priest M."/>
            <person name="Roberts A."/>
            <person name="Saif S."/>
            <person name="Shea T."/>
            <person name="Sisk P."/>
            <person name="Sykes S."/>
            <person name="Wortman J."/>
            <person name="Nusbaum C."/>
            <person name="Birren B."/>
        </authorList>
    </citation>
    <scope>NUCLEOTIDE SEQUENCE [LARGE SCALE GENOMIC DNA]</scope>
    <source>
        <strain evidence="3 4">CBS 119918</strain>
    </source>
</reference>
<sequence length="242" mass="26525">MPASELPADNLVNKISLYISSEATSRDEWLGDKYLEYTLAQISLKNTSVSDGVTSLNGRLIQSLAHFRYDICCGELKARGVRQYQPSDPGRFAHPVNFRSTLLGWIGSILCRGMPEERGALPQAIMQSSQCHSSDTFQINNSIGTNADSGILVQQDSTSEDSASEETEGEIWRYTATLHELTAGKASVPIYTETAICADPAKFRCEIKYRGKKVSGEASSKKKAKHRASKKLCQLLNIGVAD</sequence>
<name>A0A072PKA8_9EURO</name>
<dbReference type="OrthoDB" id="3767426at2759"/>
<organism evidence="3 4">
    <name type="scientific">Exophiala aquamarina CBS 119918</name>
    <dbReference type="NCBI Taxonomy" id="1182545"/>
    <lineage>
        <taxon>Eukaryota</taxon>
        <taxon>Fungi</taxon>
        <taxon>Dikarya</taxon>
        <taxon>Ascomycota</taxon>
        <taxon>Pezizomycotina</taxon>
        <taxon>Eurotiomycetes</taxon>
        <taxon>Chaetothyriomycetidae</taxon>
        <taxon>Chaetothyriales</taxon>
        <taxon>Herpotrichiellaceae</taxon>
        <taxon>Exophiala</taxon>
    </lineage>
</organism>
<gene>
    <name evidence="3" type="ORF">A1O9_05042</name>
</gene>
<proteinExistence type="predicted"/>
<protein>
    <recommendedName>
        <fullName evidence="2">DRBM domain-containing protein</fullName>
    </recommendedName>
</protein>
<dbReference type="HOGENOM" id="CLU_984030_0_0_1"/>
<dbReference type="VEuPathDB" id="FungiDB:A1O9_05042"/>
<dbReference type="EMBL" id="AMGV01000003">
    <property type="protein sequence ID" value="KEF60192.1"/>
    <property type="molecule type" value="Genomic_DNA"/>
</dbReference>
<dbReference type="PROSITE" id="PS50137">
    <property type="entry name" value="DS_RBD"/>
    <property type="match status" value="1"/>
</dbReference>
<comment type="caution">
    <text evidence="3">The sequence shown here is derived from an EMBL/GenBank/DDBJ whole genome shotgun (WGS) entry which is preliminary data.</text>
</comment>
<evidence type="ECO:0000313" key="4">
    <source>
        <dbReference type="Proteomes" id="UP000027920"/>
    </source>
</evidence>
<dbReference type="GeneID" id="25279969"/>
<dbReference type="InterPro" id="IPR014720">
    <property type="entry name" value="dsRBD_dom"/>
</dbReference>
<feature type="domain" description="DRBM" evidence="2">
    <location>
        <begin position="173"/>
        <end position="238"/>
    </location>
</feature>
<evidence type="ECO:0000256" key="1">
    <source>
        <dbReference type="PROSITE-ProRule" id="PRU00266"/>
    </source>
</evidence>
<dbReference type="GO" id="GO:0003723">
    <property type="term" value="F:RNA binding"/>
    <property type="evidence" value="ECO:0007669"/>
    <property type="project" value="UniProtKB-UniRule"/>
</dbReference>
<dbReference type="Pfam" id="PF00035">
    <property type="entry name" value="dsrm"/>
    <property type="match status" value="1"/>
</dbReference>
<dbReference type="RefSeq" id="XP_013262782.1">
    <property type="nucleotide sequence ID" value="XM_013407328.1"/>
</dbReference>
<keyword evidence="4" id="KW-1185">Reference proteome</keyword>
<dbReference type="SUPFAM" id="SSF54768">
    <property type="entry name" value="dsRNA-binding domain-like"/>
    <property type="match status" value="1"/>
</dbReference>
<evidence type="ECO:0000259" key="2">
    <source>
        <dbReference type="PROSITE" id="PS50137"/>
    </source>
</evidence>